<keyword evidence="2" id="KW-0472">Membrane</keyword>
<feature type="transmembrane region" description="Helical" evidence="2">
    <location>
        <begin position="303"/>
        <end position="326"/>
    </location>
</feature>
<dbReference type="STRING" id="37992.A0A4Z0ZCM5"/>
<gene>
    <name evidence="3" type="ORF">E0Z10_g2353</name>
</gene>
<accession>A0A4Z0ZCM5</accession>
<proteinExistence type="predicted"/>
<feature type="transmembrane region" description="Helical" evidence="2">
    <location>
        <begin position="170"/>
        <end position="190"/>
    </location>
</feature>
<feature type="region of interest" description="Disordered" evidence="1">
    <location>
        <begin position="60"/>
        <end position="82"/>
    </location>
</feature>
<comment type="caution">
    <text evidence="3">The sequence shown here is derived from an EMBL/GenBank/DDBJ whole genome shotgun (WGS) entry which is preliminary data.</text>
</comment>
<evidence type="ECO:0008006" key="5">
    <source>
        <dbReference type="Google" id="ProtNLM"/>
    </source>
</evidence>
<keyword evidence="2" id="KW-1133">Transmembrane helix</keyword>
<organism evidence="3 4">
    <name type="scientific">Xylaria hypoxylon</name>
    <dbReference type="NCBI Taxonomy" id="37992"/>
    <lineage>
        <taxon>Eukaryota</taxon>
        <taxon>Fungi</taxon>
        <taxon>Dikarya</taxon>
        <taxon>Ascomycota</taxon>
        <taxon>Pezizomycotina</taxon>
        <taxon>Sordariomycetes</taxon>
        <taxon>Xylariomycetidae</taxon>
        <taxon>Xylariales</taxon>
        <taxon>Xylariaceae</taxon>
        <taxon>Xylaria</taxon>
    </lineage>
</organism>
<protein>
    <recommendedName>
        <fullName evidence="5">Integral membrane protein</fullName>
    </recommendedName>
</protein>
<evidence type="ECO:0000256" key="1">
    <source>
        <dbReference type="SAM" id="MobiDB-lite"/>
    </source>
</evidence>
<reference evidence="3 4" key="1">
    <citation type="submission" date="2019-03" db="EMBL/GenBank/DDBJ databases">
        <title>Draft genome sequence of Xylaria hypoxylon DSM 108379, a ubiquitous saprotrophic-parasitic fungi on hardwood.</title>
        <authorList>
            <person name="Buettner E."/>
            <person name="Leonhardt S."/>
            <person name="Gebauer A.M."/>
            <person name="Liers C."/>
            <person name="Hofrichter M."/>
            <person name="Kellner H."/>
        </authorList>
    </citation>
    <scope>NUCLEOTIDE SEQUENCE [LARGE SCALE GENOMIC DNA]</scope>
    <source>
        <strain evidence="3 4">DSM 108379</strain>
    </source>
</reference>
<dbReference type="EMBL" id="SKBN01000028">
    <property type="protein sequence ID" value="TGJ86412.1"/>
    <property type="molecule type" value="Genomic_DNA"/>
</dbReference>
<keyword evidence="2" id="KW-0812">Transmembrane</keyword>
<evidence type="ECO:0000313" key="4">
    <source>
        <dbReference type="Proteomes" id="UP000297716"/>
    </source>
</evidence>
<feature type="transmembrane region" description="Helical" evidence="2">
    <location>
        <begin position="210"/>
        <end position="228"/>
    </location>
</feature>
<dbReference type="AlphaFoldDB" id="A0A4Z0ZCM5"/>
<dbReference type="Proteomes" id="UP000297716">
    <property type="component" value="Unassembled WGS sequence"/>
</dbReference>
<keyword evidence="4" id="KW-1185">Reference proteome</keyword>
<evidence type="ECO:0000256" key="2">
    <source>
        <dbReference type="SAM" id="Phobius"/>
    </source>
</evidence>
<evidence type="ECO:0000313" key="3">
    <source>
        <dbReference type="EMBL" id="TGJ86412.1"/>
    </source>
</evidence>
<dbReference type="OrthoDB" id="2603at2759"/>
<feature type="compositionally biased region" description="Basic and acidic residues" evidence="1">
    <location>
        <begin position="1"/>
        <end position="18"/>
    </location>
</feature>
<feature type="region of interest" description="Disordered" evidence="1">
    <location>
        <begin position="1"/>
        <end position="20"/>
    </location>
</feature>
<name>A0A4Z0ZCM5_9PEZI</name>
<sequence>MALKKTSDDELPHEEHSTRPIPFLHSTCRQILATKPRLPATATPPPTGIWRRYQSRDNRKGRHAVAISPQSAARHGVSHPGAAHTFKATSRGIRRMVVRYPISDVSYDVAIIFTLGKPLPPTLEQRALVRMEMTLDMGCVLFQRYRRNYLSVFFWLLAEDNAILFVQDHYAAKGFLVGSVIWVINGFFAWLPVQWPSTEFSGEVGTGGGITAFVGATVFEIGSVLLMLEAVNAKRADCFGWALEEAMESYGFLLRPDPEGCTHHHSVRHGLLTAGKAEAGKEGRSWEWWPTWTELKTHYFREIGFLASLSQFIGASVFWISGFTALPPIQEHLSTPVANGVFWLPQVCIQARNII</sequence>